<keyword evidence="6" id="KW-1185">Reference proteome</keyword>
<dbReference type="PANTHER" id="PTHR43691:SF2">
    <property type="entry name" value="PURINE NUCLEOSIDE PHOSPHORYLASE DEOD-TYPE"/>
    <property type="match status" value="1"/>
</dbReference>
<dbReference type="InterPro" id="IPR018016">
    <property type="entry name" value="Nucleoside_phosphorylase_CS"/>
</dbReference>
<dbReference type="InterPro" id="IPR004402">
    <property type="entry name" value="DeoD-type"/>
</dbReference>
<dbReference type="GO" id="GO:0004731">
    <property type="term" value="F:purine-nucleoside phosphorylase activity"/>
    <property type="evidence" value="ECO:0007669"/>
    <property type="project" value="UniProtKB-EC"/>
</dbReference>
<dbReference type="HAMAP" id="MF_01627">
    <property type="entry name" value="Pur_nucleosid_phosp"/>
    <property type="match status" value="1"/>
</dbReference>
<dbReference type="PROSITE" id="PS01232">
    <property type="entry name" value="PNP_UDP_1"/>
    <property type="match status" value="1"/>
</dbReference>
<evidence type="ECO:0000256" key="2">
    <source>
        <dbReference type="ARBA" id="ARBA00022676"/>
    </source>
</evidence>
<dbReference type="CDD" id="cd09006">
    <property type="entry name" value="PNP_EcPNPI-like"/>
    <property type="match status" value="1"/>
</dbReference>
<dbReference type="NCBIfam" id="TIGR00107">
    <property type="entry name" value="deoD"/>
    <property type="match status" value="1"/>
</dbReference>
<dbReference type="GO" id="GO:0005829">
    <property type="term" value="C:cytosol"/>
    <property type="evidence" value="ECO:0007669"/>
    <property type="project" value="TreeGrafter"/>
</dbReference>
<evidence type="ECO:0000259" key="4">
    <source>
        <dbReference type="Pfam" id="PF01048"/>
    </source>
</evidence>
<sequence>MLLLRKDQTMATPHINAEMGDFAPAVLMPGDPKRAERIAHMLMDDAKLVTDVRGMLGFTGTVNGRPLSVMGSGMGQPSATIYATELYRWFGVERIIRVGTCGGISPKVKVGDVVVALGAHTDSAMNTLRIPGVHFSAVASFKLASAAVAAAKEADNVHVGTIISRDHFYLPVEGQVQKLADYGVLGVEMEAAAMYGVAAEFGKEALTVLTVSDHLLDGSADMTAEERETKFRGALDLAVAAAFV</sequence>
<dbReference type="InterPro" id="IPR035994">
    <property type="entry name" value="Nucleoside_phosphorylase_sf"/>
</dbReference>
<accession>C0W1W4</accession>
<dbReference type="STRING" id="525245.HMPREF0044_1404"/>
<gene>
    <name evidence="5" type="primary">deoD</name>
    <name evidence="5" type="ORF">HMPREF0044_1404</name>
</gene>
<dbReference type="InterPro" id="IPR000845">
    <property type="entry name" value="Nucleoside_phosphorylase_d"/>
</dbReference>
<dbReference type="Gene3D" id="3.40.50.1580">
    <property type="entry name" value="Nucleoside phosphorylase domain"/>
    <property type="match status" value="1"/>
</dbReference>
<dbReference type="SUPFAM" id="SSF53167">
    <property type="entry name" value="Purine and uridine phosphorylases"/>
    <property type="match status" value="1"/>
</dbReference>
<dbReference type="HOGENOM" id="CLU_068457_2_0_11"/>
<dbReference type="Proteomes" id="UP000010301">
    <property type="component" value="Unassembled WGS sequence"/>
</dbReference>
<evidence type="ECO:0000313" key="5">
    <source>
        <dbReference type="EMBL" id="EEH63480.1"/>
    </source>
</evidence>
<dbReference type="PANTHER" id="PTHR43691">
    <property type="entry name" value="URIDINE PHOSPHORYLASE"/>
    <property type="match status" value="1"/>
</dbReference>
<keyword evidence="2 5" id="KW-0328">Glycosyltransferase</keyword>
<dbReference type="eggNOG" id="COG0813">
    <property type="taxonomic scope" value="Bacteria"/>
</dbReference>
<comment type="similarity">
    <text evidence="1">Belongs to the PNP/UDP phosphorylase family.</text>
</comment>
<dbReference type="AlphaFoldDB" id="C0W1W4"/>
<feature type="domain" description="Nucleoside phosphorylase" evidence="4">
    <location>
        <begin position="25"/>
        <end position="230"/>
    </location>
</feature>
<evidence type="ECO:0000256" key="1">
    <source>
        <dbReference type="ARBA" id="ARBA00010456"/>
    </source>
</evidence>
<dbReference type="EC" id="2.4.2.1" evidence="5"/>
<comment type="caution">
    <text evidence="5">The sequence shown here is derived from an EMBL/GenBank/DDBJ whole genome shotgun (WGS) entry which is preliminary data.</text>
</comment>
<dbReference type="NCBIfam" id="NF004489">
    <property type="entry name" value="PRK05819.1"/>
    <property type="match status" value="1"/>
</dbReference>
<evidence type="ECO:0000256" key="3">
    <source>
        <dbReference type="ARBA" id="ARBA00022679"/>
    </source>
</evidence>
<evidence type="ECO:0000313" key="6">
    <source>
        <dbReference type="Proteomes" id="UP000010301"/>
    </source>
</evidence>
<keyword evidence="3 5" id="KW-0808">Transferase</keyword>
<reference evidence="5 6" key="1">
    <citation type="submission" date="2009-01" db="EMBL/GenBank/DDBJ databases">
        <authorList>
            <person name="Qin X."/>
            <person name="Bachman B."/>
            <person name="Battles P."/>
            <person name="Bell A."/>
            <person name="Bess C."/>
            <person name="Bickham C."/>
            <person name="Chaboub L."/>
            <person name="Chen D."/>
            <person name="Coyle M."/>
            <person name="Deiros D.R."/>
            <person name="Dinh H."/>
            <person name="Forbes L."/>
            <person name="Fowler G."/>
            <person name="Francisco L."/>
            <person name="Fu Q."/>
            <person name="Gubbala S."/>
            <person name="Hale W."/>
            <person name="Han Y."/>
            <person name="Hemphill L."/>
            <person name="Highlander S.K."/>
            <person name="Hirani K."/>
            <person name="Hogues M."/>
            <person name="Jackson L."/>
            <person name="Jakkamsetti A."/>
            <person name="Javaid M."/>
            <person name="Jiang H."/>
            <person name="Korchina V."/>
            <person name="Kovar C."/>
            <person name="Lara F."/>
            <person name="Lee S."/>
            <person name="Mata R."/>
            <person name="Mathew T."/>
            <person name="Moen C."/>
            <person name="Morales K."/>
            <person name="Munidasa M."/>
            <person name="Nazareth L."/>
            <person name="Ngo R."/>
            <person name="Nguyen L."/>
            <person name="Okwuonu G."/>
            <person name="Ongeri F."/>
            <person name="Patil S."/>
            <person name="Petrosino J."/>
            <person name="Pham C."/>
            <person name="Pham P."/>
            <person name="Pu L.-L."/>
            <person name="Puazo M."/>
            <person name="Raj R."/>
            <person name="Reid J."/>
            <person name="Rouhana J."/>
            <person name="Saada N."/>
            <person name="Shang Y."/>
            <person name="Simmons D."/>
            <person name="Thornton R."/>
            <person name="Warren J."/>
            <person name="Weissenberger G."/>
            <person name="Zhang J."/>
            <person name="Zhang L."/>
            <person name="Zhou C."/>
            <person name="Zhu D."/>
            <person name="Muzny D."/>
            <person name="Worley K."/>
            <person name="Gibbs R."/>
        </authorList>
    </citation>
    <scope>NUCLEOTIDE SEQUENCE [LARGE SCALE GENOMIC DNA]</scope>
    <source>
        <strain evidence="5 6">DSM 15436</strain>
    </source>
</reference>
<dbReference type="Pfam" id="PF01048">
    <property type="entry name" value="PNP_UDP_1"/>
    <property type="match status" value="1"/>
</dbReference>
<dbReference type="GO" id="GO:0006152">
    <property type="term" value="P:purine nucleoside catabolic process"/>
    <property type="evidence" value="ECO:0007669"/>
    <property type="project" value="TreeGrafter"/>
</dbReference>
<organism evidence="5 6">
    <name type="scientific">Gleimia coleocanis DSM 15436</name>
    <dbReference type="NCBI Taxonomy" id="525245"/>
    <lineage>
        <taxon>Bacteria</taxon>
        <taxon>Bacillati</taxon>
        <taxon>Actinomycetota</taxon>
        <taxon>Actinomycetes</taxon>
        <taxon>Actinomycetales</taxon>
        <taxon>Actinomycetaceae</taxon>
        <taxon>Gleimia</taxon>
    </lineage>
</organism>
<protein>
    <submittedName>
        <fullName evidence="5">Purine nucleoside phosphorylase</fullName>
        <ecNumber evidence="5">2.4.2.1</ecNumber>
    </submittedName>
</protein>
<name>C0W1W4_9ACTO</name>
<proteinExistence type="inferred from homology"/>
<dbReference type="EMBL" id="ACFG01000034">
    <property type="protein sequence ID" value="EEH63480.1"/>
    <property type="molecule type" value="Genomic_DNA"/>
</dbReference>